<keyword evidence="2" id="KW-1185">Reference proteome</keyword>
<proteinExistence type="predicted"/>
<dbReference type="AlphaFoldDB" id="A0A4Y2CGG1"/>
<protein>
    <submittedName>
        <fullName evidence="1">Uncharacterized protein</fullName>
    </submittedName>
</protein>
<gene>
    <name evidence="1" type="ORF">AVEN_265481_1</name>
</gene>
<evidence type="ECO:0000313" key="2">
    <source>
        <dbReference type="Proteomes" id="UP000499080"/>
    </source>
</evidence>
<comment type="caution">
    <text evidence="1">The sequence shown here is derived from an EMBL/GenBank/DDBJ whole genome shotgun (WGS) entry which is preliminary data.</text>
</comment>
<dbReference type="EMBL" id="BGPR01000191">
    <property type="protein sequence ID" value="GBM03443.1"/>
    <property type="molecule type" value="Genomic_DNA"/>
</dbReference>
<sequence length="86" mass="9466">MQRPRVTPAPVTYHQGSAVPCCSEKVFVKGRPAGAVKTCLQSCSVQRLPGEITEMEFLVVALTHISATRYTRVVSRTSLRCGHSEY</sequence>
<name>A0A4Y2CGG1_ARAVE</name>
<evidence type="ECO:0000313" key="1">
    <source>
        <dbReference type="EMBL" id="GBM03443.1"/>
    </source>
</evidence>
<accession>A0A4Y2CGG1</accession>
<dbReference type="Proteomes" id="UP000499080">
    <property type="component" value="Unassembled WGS sequence"/>
</dbReference>
<reference evidence="1 2" key="1">
    <citation type="journal article" date="2019" name="Sci. Rep.">
        <title>Orb-weaving spider Araneus ventricosus genome elucidates the spidroin gene catalogue.</title>
        <authorList>
            <person name="Kono N."/>
            <person name="Nakamura H."/>
            <person name="Ohtoshi R."/>
            <person name="Moran D.A.P."/>
            <person name="Shinohara A."/>
            <person name="Yoshida Y."/>
            <person name="Fujiwara M."/>
            <person name="Mori M."/>
            <person name="Tomita M."/>
            <person name="Arakawa K."/>
        </authorList>
    </citation>
    <scope>NUCLEOTIDE SEQUENCE [LARGE SCALE GENOMIC DNA]</scope>
</reference>
<organism evidence="1 2">
    <name type="scientific">Araneus ventricosus</name>
    <name type="common">Orbweaver spider</name>
    <name type="synonym">Epeira ventricosa</name>
    <dbReference type="NCBI Taxonomy" id="182803"/>
    <lineage>
        <taxon>Eukaryota</taxon>
        <taxon>Metazoa</taxon>
        <taxon>Ecdysozoa</taxon>
        <taxon>Arthropoda</taxon>
        <taxon>Chelicerata</taxon>
        <taxon>Arachnida</taxon>
        <taxon>Araneae</taxon>
        <taxon>Araneomorphae</taxon>
        <taxon>Entelegynae</taxon>
        <taxon>Araneoidea</taxon>
        <taxon>Araneidae</taxon>
        <taxon>Araneus</taxon>
    </lineage>
</organism>